<dbReference type="AlphaFoldDB" id="A0A0J1IIE1"/>
<dbReference type="RefSeq" id="WP_047811467.1">
    <property type="nucleotide sequence ID" value="NZ_LDZY01000014.1"/>
</dbReference>
<proteinExistence type="predicted"/>
<dbReference type="PATRIC" id="fig|476652.3.peg.3904"/>
<name>A0A0J1IIE1_9FIRM</name>
<protein>
    <submittedName>
        <fullName evidence="1">Uncharacterized protein</fullName>
    </submittedName>
</protein>
<dbReference type="EMBL" id="LDZY01000014">
    <property type="protein sequence ID" value="KLU64491.1"/>
    <property type="molecule type" value="Genomic_DNA"/>
</dbReference>
<reference evidence="1 2" key="1">
    <citation type="submission" date="2015-06" db="EMBL/GenBank/DDBJ databases">
        <title>Draft genome of the moderately acidophilic sulfate reducer Candidatus Desulfosporosinus acididurans strain M1.</title>
        <authorList>
            <person name="Poehlein A."/>
            <person name="Petzsch P."/>
            <person name="Johnson B.D."/>
            <person name="Schloemann M."/>
            <person name="Daniel R."/>
            <person name="Muehling M."/>
        </authorList>
    </citation>
    <scope>NUCLEOTIDE SEQUENCE [LARGE SCALE GENOMIC DNA]</scope>
    <source>
        <strain evidence="1 2">M1</strain>
    </source>
</reference>
<evidence type="ECO:0000313" key="1">
    <source>
        <dbReference type="EMBL" id="KLU64491.1"/>
    </source>
</evidence>
<accession>A0A0J1IIE1</accession>
<sequence length="86" mass="10410">MEPSPRLREEIKERWDRYAEFGNQLEQYRAMQFTDITENAAHITDFDTDFMLKTLDHITVYESGKLWSPLWMEQRRNTAVNNIKKL</sequence>
<comment type="caution">
    <text evidence="1">The sequence shown here is derived from an EMBL/GenBank/DDBJ whole genome shotgun (WGS) entry which is preliminary data.</text>
</comment>
<dbReference type="STRING" id="476652.DEAC_c36930"/>
<organism evidence="1 2">
    <name type="scientific">Desulfosporosinus acididurans</name>
    <dbReference type="NCBI Taxonomy" id="476652"/>
    <lineage>
        <taxon>Bacteria</taxon>
        <taxon>Bacillati</taxon>
        <taxon>Bacillota</taxon>
        <taxon>Clostridia</taxon>
        <taxon>Eubacteriales</taxon>
        <taxon>Desulfitobacteriaceae</taxon>
        <taxon>Desulfosporosinus</taxon>
    </lineage>
</organism>
<dbReference type="Proteomes" id="UP000036356">
    <property type="component" value="Unassembled WGS sequence"/>
</dbReference>
<evidence type="ECO:0000313" key="2">
    <source>
        <dbReference type="Proteomes" id="UP000036356"/>
    </source>
</evidence>
<keyword evidence="2" id="KW-1185">Reference proteome</keyword>
<gene>
    <name evidence="1" type="ORF">DEAC_c36930</name>
</gene>